<organism evidence="3 4">
    <name type="scientific">Penicillium rubens (strain ATCC 28089 / DSM 1075 / NRRL 1951 / Wisconsin 54-1255)</name>
    <name type="common">Penicillium chrysogenum</name>
    <dbReference type="NCBI Taxonomy" id="500485"/>
    <lineage>
        <taxon>Eukaryota</taxon>
        <taxon>Fungi</taxon>
        <taxon>Dikarya</taxon>
        <taxon>Ascomycota</taxon>
        <taxon>Pezizomycotina</taxon>
        <taxon>Eurotiomycetes</taxon>
        <taxon>Eurotiomycetidae</taxon>
        <taxon>Eurotiales</taxon>
        <taxon>Aspergillaceae</taxon>
        <taxon>Penicillium</taxon>
        <taxon>Penicillium chrysogenum species complex</taxon>
    </lineage>
</organism>
<sequence length="311" mass="34752">MRTVRVKEAWSQRSQPSISGDPQPWERKGRRLTAYDGYEAYIGTLPPEESRDWRVGVYDDLADAEFERLLRSMSRIPDHDIYPVFEVGITQFEPRTSTQDYFLKQPNISIYSGKDDVAQLMLAEAWANQRFLAHPHVNLGSYLGCVVRGGRIVSLAFPKYVGTLADRVSKARQLGPAHFPAEERERCINSIQSAVRHLHSLGYAHNDISACNIMFDSSSNAMLIDLDSCAPIGENVKKGGVVGGWRGPFFWKQEFKQSSIECDELSLQAQSAPAALAGEVTRELSEWMNGSSGPYCCRQARKTCAAFALPP</sequence>
<dbReference type="InterPro" id="IPR000719">
    <property type="entry name" value="Prot_kinase_dom"/>
</dbReference>
<feature type="region of interest" description="Disordered" evidence="1">
    <location>
        <begin position="1"/>
        <end position="26"/>
    </location>
</feature>
<dbReference type="VEuPathDB" id="FungiDB:PCH_Pc12g15660"/>
<dbReference type="AlphaFoldDB" id="B6GY34"/>
<dbReference type="BioCyc" id="PCHR:PC12G15660-MONOMER"/>
<evidence type="ECO:0000313" key="3">
    <source>
        <dbReference type="EMBL" id="CAP81193.1"/>
    </source>
</evidence>
<feature type="compositionally biased region" description="Polar residues" evidence="1">
    <location>
        <begin position="11"/>
        <end position="20"/>
    </location>
</feature>
<feature type="compositionally biased region" description="Basic and acidic residues" evidence="1">
    <location>
        <begin position="1"/>
        <end position="10"/>
    </location>
</feature>
<evidence type="ECO:0000256" key="1">
    <source>
        <dbReference type="SAM" id="MobiDB-lite"/>
    </source>
</evidence>
<dbReference type="Pfam" id="PF06293">
    <property type="entry name" value="Kdo"/>
    <property type="match status" value="1"/>
</dbReference>
<keyword evidence="4" id="KW-1185">Reference proteome</keyword>
<dbReference type="Gene3D" id="1.10.510.10">
    <property type="entry name" value="Transferase(Phosphotransferase) domain 1"/>
    <property type="match status" value="1"/>
</dbReference>
<feature type="domain" description="Protein kinase" evidence="2">
    <location>
        <begin position="55"/>
        <end position="311"/>
    </location>
</feature>
<dbReference type="OMA" id="GSYLGCV"/>
<dbReference type="GO" id="GO:0005524">
    <property type="term" value="F:ATP binding"/>
    <property type="evidence" value="ECO:0007669"/>
    <property type="project" value="InterPro"/>
</dbReference>
<dbReference type="SUPFAM" id="SSF56112">
    <property type="entry name" value="Protein kinase-like (PK-like)"/>
    <property type="match status" value="1"/>
</dbReference>
<dbReference type="GO" id="GO:0004672">
    <property type="term" value="F:protein kinase activity"/>
    <property type="evidence" value="ECO:0007669"/>
    <property type="project" value="InterPro"/>
</dbReference>
<accession>B6GY34</accession>
<dbReference type="EMBL" id="AM920427">
    <property type="protein sequence ID" value="CAP81193.1"/>
    <property type="molecule type" value="Genomic_DNA"/>
</dbReference>
<proteinExistence type="predicted"/>
<dbReference type="PROSITE" id="PS50011">
    <property type="entry name" value="PROTEIN_KINASE_DOM"/>
    <property type="match status" value="1"/>
</dbReference>
<dbReference type="HOGENOM" id="CLU_062257_2_0_1"/>
<dbReference type="Proteomes" id="UP000000724">
    <property type="component" value="Contig Pc00c12"/>
</dbReference>
<dbReference type="eggNOG" id="ENOG502RB37">
    <property type="taxonomic scope" value="Eukaryota"/>
</dbReference>
<dbReference type="OrthoDB" id="4062651at2759"/>
<name>B6GY34_PENRW</name>
<dbReference type="InterPro" id="IPR011009">
    <property type="entry name" value="Kinase-like_dom_sf"/>
</dbReference>
<evidence type="ECO:0000259" key="2">
    <source>
        <dbReference type="PROSITE" id="PS50011"/>
    </source>
</evidence>
<evidence type="ECO:0000313" key="4">
    <source>
        <dbReference type="Proteomes" id="UP000000724"/>
    </source>
</evidence>
<protein>
    <submittedName>
        <fullName evidence="3">Pc12g15660 protein</fullName>
    </submittedName>
</protein>
<gene>
    <name evidence="3" type="ORF">Pc12g15660</name>
    <name evidence="3" type="ORF">PCH_Pc12g15660</name>
</gene>
<reference evidence="3 4" key="1">
    <citation type="journal article" date="2008" name="Nat. Biotechnol.">
        <title>Genome sequencing and analysis of the filamentous fungus Penicillium chrysogenum.</title>
        <authorList>
            <person name="van den Berg M.A."/>
            <person name="Albang R."/>
            <person name="Albermann K."/>
            <person name="Badger J.H."/>
            <person name="Daran J.-M."/>
            <person name="Driessen A.J.M."/>
            <person name="Garcia-Estrada C."/>
            <person name="Fedorova N.D."/>
            <person name="Harris D.M."/>
            <person name="Heijne W.H.M."/>
            <person name="Joardar V.S."/>
            <person name="Kiel J.A.K.W."/>
            <person name="Kovalchuk A."/>
            <person name="Martin J.F."/>
            <person name="Nierman W.C."/>
            <person name="Nijland J.G."/>
            <person name="Pronk J.T."/>
            <person name="Roubos J.A."/>
            <person name="van der Klei I.J."/>
            <person name="van Peij N.N.M.E."/>
            <person name="Veenhuis M."/>
            <person name="von Doehren H."/>
            <person name="Wagner C."/>
            <person name="Wortman J.R."/>
            <person name="Bovenberg R.A.L."/>
        </authorList>
    </citation>
    <scope>NUCLEOTIDE SEQUENCE [LARGE SCALE GENOMIC DNA]</scope>
    <source>
        <strain evidence="4">ATCC 28089 / DSM 1075 / NRRL 1951 / Wisconsin 54-1255</strain>
    </source>
</reference>